<dbReference type="OrthoDB" id="4327074at2759"/>
<evidence type="ECO:0000313" key="1">
    <source>
        <dbReference type="EMBL" id="CAG9570660.1"/>
    </source>
</evidence>
<gene>
    <name evidence="1" type="ORF">DCHRY22_LOCUS9356</name>
</gene>
<reference evidence="1" key="1">
    <citation type="submission" date="2021-09" db="EMBL/GenBank/DDBJ databases">
        <authorList>
            <person name="Martin H S."/>
        </authorList>
    </citation>
    <scope>NUCLEOTIDE SEQUENCE</scope>
</reference>
<proteinExistence type="predicted"/>
<evidence type="ECO:0000313" key="2">
    <source>
        <dbReference type="Proteomes" id="UP000789524"/>
    </source>
</evidence>
<sequence length="160" mass="19100">MAQKARALKEHRYEQDEARFSQWNGLLRQYAELQKKNRTWTKSVELMQCAANLVLHENKSLREVCRDFELSKTSLSRFIKRMENDPINLRFGYGTRRKIFNKEQEDSLTEYLLKLAQIFHGIGPKEVRRMAYDYAIKYKINIPGTWHSNEWLGKIGCLHF</sequence>
<keyword evidence="2" id="KW-1185">Reference proteome</keyword>
<dbReference type="Proteomes" id="UP000789524">
    <property type="component" value="Unassembled WGS sequence"/>
</dbReference>
<comment type="caution">
    <text evidence="1">The sequence shown here is derived from an EMBL/GenBank/DDBJ whole genome shotgun (WGS) entry which is preliminary data.</text>
</comment>
<organism evidence="1 2">
    <name type="scientific">Danaus chrysippus</name>
    <name type="common">African queen</name>
    <dbReference type="NCBI Taxonomy" id="151541"/>
    <lineage>
        <taxon>Eukaryota</taxon>
        <taxon>Metazoa</taxon>
        <taxon>Ecdysozoa</taxon>
        <taxon>Arthropoda</taxon>
        <taxon>Hexapoda</taxon>
        <taxon>Insecta</taxon>
        <taxon>Pterygota</taxon>
        <taxon>Neoptera</taxon>
        <taxon>Endopterygota</taxon>
        <taxon>Lepidoptera</taxon>
        <taxon>Glossata</taxon>
        <taxon>Ditrysia</taxon>
        <taxon>Papilionoidea</taxon>
        <taxon>Nymphalidae</taxon>
        <taxon>Danainae</taxon>
        <taxon>Danaini</taxon>
        <taxon>Danaina</taxon>
        <taxon>Danaus</taxon>
        <taxon>Anosia</taxon>
    </lineage>
</organism>
<name>A0A8J2QWE3_9NEOP</name>
<dbReference type="EMBL" id="CAKASE010000066">
    <property type="protein sequence ID" value="CAG9570660.1"/>
    <property type="molecule type" value="Genomic_DNA"/>
</dbReference>
<dbReference type="AlphaFoldDB" id="A0A8J2QWE3"/>
<accession>A0A8J2QWE3</accession>
<protein>
    <submittedName>
        <fullName evidence="1">(African queen) hypothetical protein</fullName>
    </submittedName>
</protein>